<dbReference type="GeneID" id="40315406"/>
<feature type="region of interest" description="Disordered" evidence="2">
    <location>
        <begin position="467"/>
        <end position="497"/>
    </location>
</feature>
<organism evidence="3 4">
    <name type="scientific">Trypanosoma conorhini</name>
    <dbReference type="NCBI Taxonomy" id="83891"/>
    <lineage>
        <taxon>Eukaryota</taxon>
        <taxon>Discoba</taxon>
        <taxon>Euglenozoa</taxon>
        <taxon>Kinetoplastea</taxon>
        <taxon>Metakinetoplastina</taxon>
        <taxon>Trypanosomatida</taxon>
        <taxon>Trypanosomatidae</taxon>
        <taxon>Trypanosoma</taxon>
    </lineage>
</organism>
<comment type="caution">
    <text evidence="3">The sequence shown here is derived from an EMBL/GenBank/DDBJ whole genome shotgun (WGS) entry which is preliminary data.</text>
</comment>
<sequence>MARAADSVLFYGAVEKVGTDGSILSRNVCLTPLALLVCLPAGGVTRTVALASVLQLEFTKQDVAGKPRCTIHVRGEAPLTLDFADQSGAGDFADAVAKATGHVRVVHLAGTPLRERQVRSDAPHAAPRGVRLVDPPELSEPSSLAAGNERWLGVPSPSPSVEPGSRARAQTLARPAEALAMVGRRPALGSKAGGARGDGANSDLPPESHASPLRREAFHDPQRAGSQDANGASAVVYDLRRPAESSLYTSDITRPRTAPRNDAGEHATLWQELEGQPQPHVESLHDLRAQRDSLAKLQQRLSTDLELQKQAVGRLSSELQEKNAFIDDLKTALRSQEAVFQEMLRSTEQRRLMEHAKNELEKQVEVLQAEVRHWESLSERRESEYRKELATKLAELHDSHTKEVEAVQGAFAEYDAEMTEYVSSLLTDMDREARKWGEQQRLLQDQIESQQQEIAELTSALAPRRVAVPDSNSASPALADVEAEAESGAGEADCVDEDGKASLLQRRREAARPSRRPTSPATAMSALGQRLASLEEGRARLQLGETLRRYAHRRGHETGSGAFGGHAEREGQQVRGRAAAEAAAAASPQLLQTPLLGQEAGNEAPSRLVSPGESRGVRSRAIL</sequence>
<dbReference type="Proteomes" id="UP000284403">
    <property type="component" value="Unassembled WGS sequence"/>
</dbReference>
<name>A0A3R7M3L7_9TRYP</name>
<evidence type="ECO:0000256" key="2">
    <source>
        <dbReference type="SAM" id="MobiDB-lite"/>
    </source>
</evidence>
<feature type="region of interest" description="Disordered" evidence="2">
    <location>
        <begin position="555"/>
        <end position="586"/>
    </location>
</feature>
<feature type="region of interest" description="Disordered" evidence="2">
    <location>
        <begin position="116"/>
        <end position="170"/>
    </location>
</feature>
<feature type="compositionally biased region" description="Low complexity" evidence="2">
    <location>
        <begin position="153"/>
        <end position="164"/>
    </location>
</feature>
<protein>
    <submittedName>
        <fullName evidence="3">Uncharacterized protein</fullName>
    </submittedName>
</protein>
<feature type="region of interest" description="Disordered" evidence="2">
    <location>
        <begin position="184"/>
        <end position="211"/>
    </location>
</feature>
<proteinExistence type="predicted"/>
<keyword evidence="4" id="KW-1185">Reference proteome</keyword>
<dbReference type="RefSeq" id="XP_029231155.1">
    <property type="nucleotide sequence ID" value="XM_029368731.1"/>
</dbReference>
<evidence type="ECO:0000256" key="1">
    <source>
        <dbReference type="SAM" id="Coils"/>
    </source>
</evidence>
<reference evidence="3 4" key="1">
    <citation type="journal article" date="2018" name="BMC Genomics">
        <title>Genomic comparison of Trypanosoma conorhini and Trypanosoma rangeli to Trypanosoma cruzi strains of high and low virulence.</title>
        <authorList>
            <person name="Bradwell K.R."/>
            <person name="Koparde V.N."/>
            <person name="Matveyev A.V."/>
            <person name="Serrano M.G."/>
            <person name="Alves J.M."/>
            <person name="Parikh H."/>
            <person name="Huang B."/>
            <person name="Lee V."/>
            <person name="Espinosa-Alvarez O."/>
            <person name="Ortiz P.A."/>
            <person name="Costa-Martins A.G."/>
            <person name="Teixeira M.M."/>
            <person name="Buck G.A."/>
        </authorList>
    </citation>
    <scope>NUCLEOTIDE SEQUENCE [LARGE SCALE GENOMIC DNA]</scope>
    <source>
        <strain evidence="3 4">025E</strain>
    </source>
</reference>
<feature type="region of interest" description="Disordered" evidence="2">
    <location>
        <begin position="599"/>
        <end position="623"/>
    </location>
</feature>
<evidence type="ECO:0000313" key="4">
    <source>
        <dbReference type="Proteomes" id="UP000284403"/>
    </source>
</evidence>
<evidence type="ECO:0000313" key="3">
    <source>
        <dbReference type="EMBL" id="RNF25949.1"/>
    </source>
</evidence>
<keyword evidence="1" id="KW-0175">Coiled coil</keyword>
<dbReference type="EMBL" id="MKKU01000064">
    <property type="protein sequence ID" value="RNF25949.1"/>
    <property type="molecule type" value="Genomic_DNA"/>
</dbReference>
<feature type="coiled-coil region" evidence="1">
    <location>
        <begin position="343"/>
        <end position="377"/>
    </location>
</feature>
<accession>A0A3R7M3L7</accession>
<dbReference type="AlphaFoldDB" id="A0A3R7M3L7"/>
<dbReference type="OrthoDB" id="266967at2759"/>
<gene>
    <name evidence="3" type="ORF">Tco025E_01795</name>
</gene>